<dbReference type="InterPro" id="IPR032774">
    <property type="entry name" value="WG_beta_rep"/>
</dbReference>
<dbReference type="RefSeq" id="WP_076114047.1">
    <property type="nucleotide sequence ID" value="NZ_MPTB01000057.1"/>
</dbReference>
<evidence type="ECO:0000313" key="2">
    <source>
        <dbReference type="EMBL" id="OMD39199.1"/>
    </source>
</evidence>
<feature type="signal peptide" evidence="1">
    <location>
        <begin position="1"/>
        <end position="19"/>
    </location>
</feature>
<dbReference type="SUPFAM" id="SSF69360">
    <property type="entry name" value="Cell wall binding repeat"/>
    <property type="match status" value="1"/>
</dbReference>
<organism evidence="2 3">
    <name type="scientific">Paenibacillus borealis</name>
    <dbReference type="NCBI Taxonomy" id="160799"/>
    <lineage>
        <taxon>Bacteria</taxon>
        <taxon>Bacillati</taxon>
        <taxon>Bacillota</taxon>
        <taxon>Bacilli</taxon>
        <taxon>Bacillales</taxon>
        <taxon>Paenibacillaceae</taxon>
        <taxon>Paenibacillus</taxon>
    </lineage>
</organism>
<keyword evidence="1" id="KW-0732">Signal</keyword>
<name>A0ABX3H045_PAEBO</name>
<dbReference type="Pfam" id="PF14903">
    <property type="entry name" value="WG_beta_rep"/>
    <property type="match status" value="5"/>
</dbReference>
<dbReference type="PANTHER" id="PTHR37841:SF1">
    <property type="entry name" value="DUF3298 DOMAIN-CONTAINING PROTEIN"/>
    <property type="match status" value="1"/>
</dbReference>
<dbReference type="PANTHER" id="PTHR37841">
    <property type="entry name" value="GLR2918 PROTEIN"/>
    <property type="match status" value="1"/>
</dbReference>
<keyword evidence="3" id="KW-1185">Reference proteome</keyword>
<sequence>MFKRIGMALLTLSLTTAIAGTGWAAPSPAQIDVSQTSFDFDTAKPNSDAEFHHGLLLSVQADGDLVYYDRTGKQAFVLPEGIVPVTDFAEQRAVVKDSATGRYGYINTKGVLAIPCQYASAGNLSGGVAHVVLAEGAGEALIDRAGKVVTTLTEKYSSEFYFSDGLALAYAPKGGKIGFINTSGKLVIPYQYTEARGYSQGLALVKNNAGLYGYINTAGKTVIPFKYKEGSDFSEGLASVKNAKGKWGFINKQGKLSLPFQYENTGDFSEGLASVYNSAGKVGFINKQGKLVIGYQKYNRAFSFKEGIALVGISNPADNSKDKYGYINTKGELLTKLIYTGESSSFSGGYAVGMTAQGTGYILTKQGLAK</sequence>
<proteinExistence type="predicted"/>
<dbReference type="EMBL" id="MPTB01000057">
    <property type="protein sequence ID" value="OMD39199.1"/>
    <property type="molecule type" value="Genomic_DNA"/>
</dbReference>
<comment type="caution">
    <text evidence="2">The sequence shown here is derived from an EMBL/GenBank/DDBJ whole genome shotgun (WGS) entry which is preliminary data.</text>
</comment>
<feature type="chain" id="PRO_5045422333" description="WG repeat-containing protein" evidence="1">
    <location>
        <begin position="20"/>
        <end position="370"/>
    </location>
</feature>
<protein>
    <recommendedName>
        <fullName evidence="4">WG repeat-containing protein</fullName>
    </recommendedName>
</protein>
<accession>A0ABX3H045</accession>
<dbReference type="Proteomes" id="UP000187412">
    <property type="component" value="Unassembled WGS sequence"/>
</dbReference>
<evidence type="ECO:0000313" key="3">
    <source>
        <dbReference type="Proteomes" id="UP000187412"/>
    </source>
</evidence>
<gene>
    <name evidence="2" type="ORF">BSK56_29785</name>
</gene>
<evidence type="ECO:0000256" key="1">
    <source>
        <dbReference type="SAM" id="SignalP"/>
    </source>
</evidence>
<reference evidence="2 3" key="1">
    <citation type="submission" date="2016-10" db="EMBL/GenBank/DDBJ databases">
        <title>Paenibacillus species isolates.</title>
        <authorList>
            <person name="Beno S.M."/>
        </authorList>
    </citation>
    <scope>NUCLEOTIDE SEQUENCE [LARGE SCALE GENOMIC DNA]</scope>
    <source>
        <strain evidence="2 3">FSL H7-0744</strain>
    </source>
</reference>
<evidence type="ECO:0008006" key="4">
    <source>
        <dbReference type="Google" id="ProtNLM"/>
    </source>
</evidence>